<accession>A0AAE1GA81</accession>
<proteinExistence type="predicted"/>
<dbReference type="Proteomes" id="UP001286313">
    <property type="component" value="Unassembled WGS sequence"/>
</dbReference>
<gene>
    <name evidence="2" type="ORF">Pcinc_007763</name>
</gene>
<organism evidence="2 3">
    <name type="scientific">Petrolisthes cinctipes</name>
    <name type="common">Flat porcelain crab</name>
    <dbReference type="NCBI Taxonomy" id="88211"/>
    <lineage>
        <taxon>Eukaryota</taxon>
        <taxon>Metazoa</taxon>
        <taxon>Ecdysozoa</taxon>
        <taxon>Arthropoda</taxon>
        <taxon>Crustacea</taxon>
        <taxon>Multicrustacea</taxon>
        <taxon>Malacostraca</taxon>
        <taxon>Eumalacostraca</taxon>
        <taxon>Eucarida</taxon>
        <taxon>Decapoda</taxon>
        <taxon>Pleocyemata</taxon>
        <taxon>Anomura</taxon>
        <taxon>Galatheoidea</taxon>
        <taxon>Porcellanidae</taxon>
        <taxon>Petrolisthes</taxon>
    </lineage>
</organism>
<comment type="caution">
    <text evidence="2">The sequence shown here is derived from an EMBL/GenBank/DDBJ whole genome shotgun (WGS) entry which is preliminary data.</text>
</comment>
<evidence type="ECO:0000256" key="1">
    <source>
        <dbReference type="SAM" id="MobiDB-lite"/>
    </source>
</evidence>
<reference evidence="2" key="1">
    <citation type="submission" date="2023-10" db="EMBL/GenBank/DDBJ databases">
        <title>Genome assemblies of two species of porcelain crab, Petrolisthes cinctipes and Petrolisthes manimaculis (Anomura: Porcellanidae).</title>
        <authorList>
            <person name="Angst P."/>
        </authorList>
    </citation>
    <scope>NUCLEOTIDE SEQUENCE</scope>
    <source>
        <strain evidence="2">PB745_01</strain>
        <tissue evidence="2">Gill</tissue>
    </source>
</reference>
<evidence type="ECO:0000313" key="2">
    <source>
        <dbReference type="EMBL" id="KAK3888161.1"/>
    </source>
</evidence>
<protein>
    <submittedName>
        <fullName evidence="2">Uncharacterized protein</fullName>
    </submittedName>
</protein>
<name>A0AAE1GA81_PETCI</name>
<keyword evidence="3" id="KW-1185">Reference proteome</keyword>
<dbReference type="EMBL" id="JAWQEG010000582">
    <property type="protein sequence ID" value="KAK3888161.1"/>
    <property type="molecule type" value="Genomic_DNA"/>
</dbReference>
<feature type="region of interest" description="Disordered" evidence="1">
    <location>
        <begin position="25"/>
        <end position="51"/>
    </location>
</feature>
<evidence type="ECO:0000313" key="3">
    <source>
        <dbReference type="Proteomes" id="UP001286313"/>
    </source>
</evidence>
<sequence>MHAPPAISRHSSPRTTMHLYSTRPHLPRHTAHTPAMLPPCSSHRATTQPLSTRPRLLRYATHTPPTLPHLISSHLLAPHGHARLATLHRQLQRHHASCTPG</sequence>
<dbReference type="AlphaFoldDB" id="A0AAE1GA81"/>